<evidence type="ECO:0000313" key="4">
    <source>
        <dbReference type="Proteomes" id="UP000320806"/>
    </source>
</evidence>
<dbReference type="Proteomes" id="UP000320806">
    <property type="component" value="Unassembled WGS sequence"/>
</dbReference>
<dbReference type="AlphaFoldDB" id="A0A542EJ01"/>
<evidence type="ECO:0000313" key="3">
    <source>
        <dbReference type="EMBL" id="TQJ15303.1"/>
    </source>
</evidence>
<dbReference type="RefSeq" id="WP_141928911.1">
    <property type="nucleotide sequence ID" value="NZ_BAABCI010000007.1"/>
</dbReference>
<dbReference type="EMBL" id="VFMO01000001">
    <property type="protein sequence ID" value="TQJ15303.1"/>
    <property type="molecule type" value="Genomic_DNA"/>
</dbReference>
<evidence type="ECO:0000259" key="2">
    <source>
        <dbReference type="PROSITE" id="PS50975"/>
    </source>
</evidence>
<dbReference type="GO" id="GO:0046872">
    <property type="term" value="F:metal ion binding"/>
    <property type="evidence" value="ECO:0007669"/>
    <property type="project" value="InterPro"/>
</dbReference>
<protein>
    <recommendedName>
        <fullName evidence="2">ATP-grasp domain-containing protein</fullName>
    </recommendedName>
</protein>
<gene>
    <name evidence="3" type="ORF">FB459_2847</name>
</gene>
<keyword evidence="1" id="KW-0547">Nucleotide-binding</keyword>
<reference evidence="3 4" key="1">
    <citation type="submission" date="2019-06" db="EMBL/GenBank/DDBJ databases">
        <title>Sequencing the genomes of 1000 actinobacteria strains.</title>
        <authorList>
            <person name="Klenk H.-P."/>
        </authorList>
    </citation>
    <scope>NUCLEOTIDE SEQUENCE [LARGE SCALE GENOMIC DNA]</scope>
    <source>
        <strain evidence="3 4">DSM 19828</strain>
    </source>
</reference>
<name>A0A542EJ01_9MICO</name>
<comment type="caution">
    <text evidence="3">The sequence shown here is derived from an EMBL/GenBank/DDBJ whole genome shotgun (WGS) entry which is preliminary data.</text>
</comment>
<dbReference type="OrthoDB" id="3325712at2"/>
<organism evidence="3 4">
    <name type="scientific">Yimella lutea</name>
    <dbReference type="NCBI Taxonomy" id="587872"/>
    <lineage>
        <taxon>Bacteria</taxon>
        <taxon>Bacillati</taxon>
        <taxon>Actinomycetota</taxon>
        <taxon>Actinomycetes</taxon>
        <taxon>Micrococcales</taxon>
        <taxon>Dermacoccaceae</taxon>
        <taxon>Yimella</taxon>
    </lineage>
</organism>
<keyword evidence="1" id="KW-0067">ATP-binding</keyword>
<evidence type="ECO:0000256" key="1">
    <source>
        <dbReference type="PROSITE-ProRule" id="PRU00409"/>
    </source>
</evidence>
<feature type="domain" description="ATP-grasp" evidence="2">
    <location>
        <begin position="95"/>
        <end position="299"/>
    </location>
</feature>
<dbReference type="GO" id="GO:0005524">
    <property type="term" value="F:ATP binding"/>
    <property type="evidence" value="ECO:0007669"/>
    <property type="project" value="UniProtKB-UniRule"/>
</dbReference>
<keyword evidence="4" id="KW-1185">Reference proteome</keyword>
<dbReference type="SUPFAM" id="SSF56059">
    <property type="entry name" value="Glutathione synthetase ATP-binding domain-like"/>
    <property type="match status" value="1"/>
</dbReference>
<sequence>MTAPASSPSGDDLTVVRATYEAPVQSVMDELAGWRHVLNNPPAHVLAAVDSFDPEGTALVLNAAPTASDAKVFGRDVIGGRSLADESLEDKTLCGAIFEAAGLRTPPEEVVPADSKSLRGSVLRLDRGAGVVISADASQGMNGGAAKVWWVRPGTDPSTVFREVAAAGERARVMPFLEGQPCSIHGIVTDRGVLVLRPVELCMLRPAGGHRFVQAGISTWWDPTSTQRDEMRTAARRVGEALAGEHRYRGAFGIDGILTADGFRPHELNPRFSGGINTINKGTADVPLNLLDQTVRSGANLDVELDAVETELLDAADANRAGSAYLATDAVTPQATTAMFVCGTPDDLRPCDDDATAVGTVELGPAAMGALVRFTPIDFAHGERMTPWAAAALDLADRLWHTGFGPMEQPREVR</sequence>
<proteinExistence type="predicted"/>
<accession>A0A542EJ01</accession>
<dbReference type="InterPro" id="IPR011761">
    <property type="entry name" value="ATP-grasp"/>
</dbReference>
<dbReference type="PROSITE" id="PS50975">
    <property type="entry name" value="ATP_GRASP"/>
    <property type="match status" value="1"/>
</dbReference>
<dbReference type="Gene3D" id="3.30.470.20">
    <property type="entry name" value="ATP-grasp fold, B domain"/>
    <property type="match status" value="1"/>
</dbReference>